<feature type="transmembrane region" description="Helical" evidence="1">
    <location>
        <begin position="131"/>
        <end position="157"/>
    </location>
</feature>
<dbReference type="EnsemblMetazoa" id="G18515.1">
    <property type="protein sequence ID" value="G18515.1:cds"/>
    <property type="gene ID" value="G18515"/>
</dbReference>
<evidence type="ECO:0000313" key="3">
    <source>
        <dbReference type="Proteomes" id="UP000005408"/>
    </source>
</evidence>
<dbReference type="AlphaFoldDB" id="A0A8W8JDW1"/>
<evidence type="ECO:0000256" key="1">
    <source>
        <dbReference type="SAM" id="Phobius"/>
    </source>
</evidence>
<keyword evidence="3" id="KW-1185">Reference proteome</keyword>
<evidence type="ECO:0000313" key="2">
    <source>
        <dbReference type="EnsemblMetazoa" id="G18515.1:cds"/>
    </source>
</evidence>
<dbReference type="Proteomes" id="UP000005408">
    <property type="component" value="Unassembled WGS sequence"/>
</dbReference>
<organism evidence="2 3">
    <name type="scientific">Magallana gigas</name>
    <name type="common">Pacific oyster</name>
    <name type="synonym">Crassostrea gigas</name>
    <dbReference type="NCBI Taxonomy" id="29159"/>
    <lineage>
        <taxon>Eukaryota</taxon>
        <taxon>Metazoa</taxon>
        <taxon>Spiralia</taxon>
        <taxon>Lophotrochozoa</taxon>
        <taxon>Mollusca</taxon>
        <taxon>Bivalvia</taxon>
        <taxon>Autobranchia</taxon>
        <taxon>Pteriomorphia</taxon>
        <taxon>Ostreida</taxon>
        <taxon>Ostreoidea</taxon>
        <taxon>Ostreidae</taxon>
        <taxon>Magallana</taxon>
    </lineage>
</organism>
<reference evidence="2" key="1">
    <citation type="submission" date="2022-08" db="UniProtKB">
        <authorList>
            <consortium name="EnsemblMetazoa"/>
        </authorList>
    </citation>
    <scope>IDENTIFICATION</scope>
    <source>
        <strain evidence="2">05x7-T-G4-1.051#20</strain>
    </source>
</reference>
<protein>
    <submittedName>
        <fullName evidence="2">Uncharacterized protein</fullName>
    </submittedName>
</protein>
<keyword evidence="1" id="KW-0472">Membrane</keyword>
<accession>A0A8W8JDW1</accession>
<proteinExistence type="predicted"/>
<keyword evidence="1" id="KW-0812">Transmembrane</keyword>
<keyword evidence="1" id="KW-1133">Transmembrane helix</keyword>
<sequence>MCCDGFKLNNITGKCEKCPIGYHLKDCLEKCNTPTYGEECQFICDCPYYDCHFAHGCLQEVESFTHKRPKISTNKVLAGSTDSSITVGVSISTGLHLSETHDFRSTNEMFTKTTVTYFVRNNNFNVFKENIVVYVITSLIGVFVFFFALCVLTNMYFKCCRKKNTESRMEENDWQKTQYKSLRFVEAEPEAILHIESQEQTNTDFTYLTPVFCRNKSCEEASSNKNETVIIKNQSFGQRSGTTSVGLNIAYSSNEMPQQDVYIDISDGNEKDLNPEY</sequence>
<name>A0A8W8JDW1_MAGGI</name>